<keyword evidence="5" id="KW-0807">Transducer</keyword>
<evidence type="ECO:0000313" key="9">
    <source>
        <dbReference type="Proteomes" id="UP000694395"/>
    </source>
</evidence>
<evidence type="ECO:0000256" key="5">
    <source>
        <dbReference type="RuleBase" id="RU000688"/>
    </source>
</evidence>
<dbReference type="Proteomes" id="UP000694395">
    <property type="component" value="Chromosome 22"/>
</dbReference>
<organism evidence="8 9">
    <name type="scientific">Oncorhynchus mykiss</name>
    <name type="common">Rainbow trout</name>
    <name type="synonym">Salmo gairdneri</name>
    <dbReference type="NCBI Taxonomy" id="8022"/>
    <lineage>
        <taxon>Eukaryota</taxon>
        <taxon>Metazoa</taxon>
        <taxon>Chordata</taxon>
        <taxon>Craniata</taxon>
        <taxon>Vertebrata</taxon>
        <taxon>Euteleostomi</taxon>
        <taxon>Actinopterygii</taxon>
        <taxon>Neopterygii</taxon>
        <taxon>Teleostei</taxon>
        <taxon>Protacanthopterygii</taxon>
        <taxon>Salmoniformes</taxon>
        <taxon>Salmonidae</taxon>
        <taxon>Salmoninae</taxon>
        <taxon>Oncorhynchus</taxon>
    </lineage>
</organism>
<feature type="transmembrane region" description="Helical" evidence="6">
    <location>
        <begin position="101"/>
        <end position="122"/>
    </location>
</feature>
<name>A0A8C7VBE0_ONCMY</name>
<evidence type="ECO:0000313" key="8">
    <source>
        <dbReference type="Ensembl" id="ENSOMYP00000106599.2"/>
    </source>
</evidence>
<comment type="subcellular location">
    <subcellularLocation>
        <location evidence="1">Membrane</location>
    </subcellularLocation>
</comment>
<dbReference type="GO" id="GO:0005886">
    <property type="term" value="C:plasma membrane"/>
    <property type="evidence" value="ECO:0007669"/>
    <property type="project" value="TreeGrafter"/>
</dbReference>
<evidence type="ECO:0000256" key="3">
    <source>
        <dbReference type="ARBA" id="ARBA00022989"/>
    </source>
</evidence>
<dbReference type="AlphaFoldDB" id="A0A8C7VBE0"/>
<evidence type="ECO:0000256" key="4">
    <source>
        <dbReference type="ARBA" id="ARBA00023136"/>
    </source>
</evidence>
<dbReference type="PROSITE" id="PS50262">
    <property type="entry name" value="G_PROTEIN_RECEP_F1_2"/>
    <property type="match status" value="1"/>
</dbReference>
<dbReference type="InterPro" id="IPR051193">
    <property type="entry name" value="GPCR_endothelin_rcpt"/>
</dbReference>
<evidence type="ECO:0000256" key="1">
    <source>
        <dbReference type="ARBA" id="ARBA00004370"/>
    </source>
</evidence>
<comment type="similarity">
    <text evidence="5">Belongs to the G-protein coupled receptor 1 family.</text>
</comment>
<reference evidence="8" key="1">
    <citation type="submission" date="2020-07" db="EMBL/GenBank/DDBJ databases">
        <title>A long reads based de novo assembly of the rainbow trout Arlee double haploid line genome.</title>
        <authorList>
            <person name="Gao G."/>
            <person name="Palti Y."/>
        </authorList>
    </citation>
    <scope>NUCLEOTIDE SEQUENCE [LARGE SCALE GENOMIC DNA]</scope>
</reference>
<dbReference type="PRINTS" id="PR00358">
    <property type="entry name" value="BOMBESINR"/>
</dbReference>
<dbReference type="GO" id="GO:0042310">
    <property type="term" value="P:vasoconstriction"/>
    <property type="evidence" value="ECO:0007669"/>
    <property type="project" value="TreeGrafter"/>
</dbReference>
<dbReference type="InterPro" id="IPR000276">
    <property type="entry name" value="GPCR_Rhodpsn"/>
</dbReference>
<dbReference type="GO" id="GO:0004962">
    <property type="term" value="F:endothelin receptor activity"/>
    <property type="evidence" value="ECO:0007669"/>
    <property type="project" value="TreeGrafter"/>
</dbReference>
<feature type="transmembrane region" description="Helical" evidence="6">
    <location>
        <begin position="195"/>
        <end position="214"/>
    </location>
</feature>
<dbReference type="Pfam" id="PF00001">
    <property type="entry name" value="7tm_1"/>
    <property type="match status" value="1"/>
</dbReference>
<evidence type="ECO:0000256" key="2">
    <source>
        <dbReference type="ARBA" id="ARBA00022692"/>
    </source>
</evidence>
<protein>
    <submittedName>
        <fullName evidence="8">Endothelin receptor type Bb</fullName>
    </submittedName>
</protein>
<proteinExistence type="inferred from homology"/>
<dbReference type="Gene3D" id="1.20.1070.10">
    <property type="entry name" value="Rhodopsin 7-helix transmembrane proteins"/>
    <property type="match status" value="1"/>
</dbReference>
<dbReference type="InterPro" id="IPR017452">
    <property type="entry name" value="GPCR_Rhodpsn_7TM"/>
</dbReference>
<feature type="transmembrane region" description="Helical" evidence="6">
    <location>
        <begin position="134"/>
        <end position="156"/>
    </location>
</feature>
<dbReference type="InterPro" id="IPR001556">
    <property type="entry name" value="Bombsn_rcpt-like"/>
</dbReference>
<feature type="transmembrane region" description="Helical" evidence="6">
    <location>
        <begin position="6"/>
        <end position="26"/>
    </location>
</feature>
<dbReference type="GO" id="GO:0048066">
    <property type="term" value="P:developmental pigmentation"/>
    <property type="evidence" value="ECO:0007669"/>
    <property type="project" value="TreeGrafter"/>
</dbReference>
<keyword evidence="4 6" id="KW-0472">Membrane</keyword>
<dbReference type="Ensembl" id="ENSOMYT00000115496.2">
    <property type="protein sequence ID" value="ENSOMYP00000106599.2"/>
    <property type="gene ID" value="ENSOMYG00000047690.2"/>
</dbReference>
<keyword evidence="3 6" id="KW-1133">Transmembrane helix</keyword>
<dbReference type="PRINTS" id="PR00237">
    <property type="entry name" value="GPCRRHODOPSN"/>
</dbReference>
<keyword evidence="2 5" id="KW-0812">Transmembrane</keyword>
<dbReference type="PANTHER" id="PTHR46099:SF3">
    <property type="entry name" value="ENDOTHELIN RECEPTOR TYPE B"/>
    <property type="match status" value="1"/>
</dbReference>
<evidence type="ECO:0000256" key="6">
    <source>
        <dbReference type="SAM" id="Phobius"/>
    </source>
</evidence>
<feature type="transmembrane region" description="Helical" evidence="6">
    <location>
        <begin position="234"/>
        <end position="254"/>
    </location>
</feature>
<keyword evidence="5" id="KW-0675">Receptor</keyword>
<dbReference type="PANTHER" id="PTHR46099">
    <property type="entry name" value="G_PROTEIN_RECEP_F1_2 DOMAIN-CONTAINING PROTEIN"/>
    <property type="match status" value="1"/>
</dbReference>
<sequence length="275" mass="31261">LFEEIIYSGNCSFVVLSLLFIPLFKMPGQNTPPHHMCLVSTGIRDTFKYINTVMSALVFIIGIVVALGDMLHSMIDFPINAYRLMAEDWSFGLVLCKLVPFVQKTSVGITVLSLCALSIDRYRAVASWNRIKDIGVSTCTAVEITLIWVISTILAVPEVVGFDTIIMDHRGQHLTICLLHPNNKNQFLQTGGFSGFYFSMPLACTAVFYTLMTWKILRRNENALSTYTEQRREVAKAVFCLVLVFALWWLPLYLSRVLKLTIYDEKDPKRCQLLR</sequence>
<reference evidence="8" key="2">
    <citation type="submission" date="2025-08" db="UniProtKB">
        <authorList>
            <consortium name="Ensembl"/>
        </authorList>
    </citation>
    <scope>IDENTIFICATION</scope>
</reference>
<keyword evidence="5" id="KW-0297">G-protein coupled receptor</keyword>
<dbReference type="PROSITE" id="PS00237">
    <property type="entry name" value="G_PROTEIN_RECEP_F1_1"/>
    <property type="match status" value="1"/>
</dbReference>
<evidence type="ECO:0000259" key="7">
    <source>
        <dbReference type="PROSITE" id="PS50262"/>
    </source>
</evidence>
<feature type="domain" description="G-protein coupled receptors family 1 profile" evidence="7">
    <location>
        <begin position="34"/>
        <end position="275"/>
    </location>
</feature>
<accession>A0A8C7VBE0</accession>
<dbReference type="SUPFAM" id="SSF81321">
    <property type="entry name" value="Family A G protein-coupled receptor-like"/>
    <property type="match status" value="1"/>
</dbReference>
<dbReference type="GeneTree" id="ENSGT01150000286932"/>
<reference evidence="8" key="3">
    <citation type="submission" date="2025-09" db="UniProtKB">
        <authorList>
            <consortium name="Ensembl"/>
        </authorList>
    </citation>
    <scope>IDENTIFICATION</scope>
</reference>
<feature type="transmembrane region" description="Helical" evidence="6">
    <location>
        <begin position="47"/>
        <end position="68"/>
    </location>
</feature>
<keyword evidence="9" id="KW-1185">Reference proteome</keyword>